<protein>
    <submittedName>
        <fullName evidence="2">YdcF family protein</fullName>
    </submittedName>
</protein>
<feature type="domain" description="DUF218" evidence="1">
    <location>
        <begin position="2"/>
        <end position="145"/>
    </location>
</feature>
<accession>A0A5R9J7N5</accession>
<dbReference type="CDD" id="cd06259">
    <property type="entry name" value="YdcF-like"/>
    <property type="match status" value="1"/>
</dbReference>
<dbReference type="InterPro" id="IPR014729">
    <property type="entry name" value="Rossmann-like_a/b/a_fold"/>
</dbReference>
<organism evidence="2 3">
    <name type="scientific">Lichenicoccus roseus</name>
    <dbReference type="NCBI Taxonomy" id="2683649"/>
    <lineage>
        <taxon>Bacteria</taxon>
        <taxon>Pseudomonadati</taxon>
        <taxon>Pseudomonadota</taxon>
        <taxon>Alphaproteobacteria</taxon>
        <taxon>Acetobacterales</taxon>
        <taxon>Acetobacteraceae</taxon>
        <taxon>Lichenicoccus</taxon>
    </lineage>
</organism>
<gene>
    <name evidence="2" type="ORF">FE263_07980</name>
</gene>
<dbReference type="GO" id="GO:0000270">
    <property type="term" value="P:peptidoglycan metabolic process"/>
    <property type="evidence" value="ECO:0007669"/>
    <property type="project" value="TreeGrafter"/>
</dbReference>
<dbReference type="Proteomes" id="UP000305654">
    <property type="component" value="Unassembled WGS sequence"/>
</dbReference>
<dbReference type="GO" id="GO:0005886">
    <property type="term" value="C:plasma membrane"/>
    <property type="evidence" value="ECO:0007669"/>
    <property type="project" value="TreeGrafter"/>
</dbReference>
<dbReference type="InterPro" id="IPR003848">
    <property type="entry name" value="DUF218"/>
</dbReference>
<dbReference type="InterPro" id="IPR051599">
    <property type="entry name" value="Cell_Envelope_Assoc"/>
</dbReference>
<dbReference type="Gene3D" id="3.40.50.620">
    <property type="entry name" value="HUPs"/>
    <property type="match status" value="1"/>
</dbReference>
<proteinExistence type="predicted"/>
<keyword evidence="3" id="KW-1185">Reference proteome</keyword>
<evidence type="ECO:0000313" key="2">
    <source>
        <dbReference type="EMBL" id="TLU73630.1"/>
    </source>
</evidence>
<dbReference type="PANTHER" id="PTHR30336">
    <property type="entry name" value="INNER MEMBRANE PROTEIN, PROBABLE PERMEASE"/>
    <property type="match status" value="1"/>
</dbReference>
<dbReference type="GO" id="GO:0043164">
    <property type="term" value="P:Gram-negative-bacterium-type cell wall biogenesis"/>
    <property type="evidence" value="ECO:0007669"/>
    <property type="project" value="TreeGrafter"/>
</dbReference>
<reference evidence="2 3" key="1">
    <citation type="submission" date="2019-05" db="EMBL/GenBank/DDBJ databases">
        <authorList>
            <person name="Pankratov T."/>
            <person name="Grouzdev D."/>
        </authorList>
    </citation>
    <scope>NUCLEOTIDE SEQUENCE [LARGE SCALE GENOMIC DNA]</scope>
    <source>
        <strain evidence="2 3">KEBCLARHB70R</strain>
    </source>
</reference>
<dbReference type="AlphaFoldDB" id="A0A5R9J7N5"/>
<dbReference type="OrthoDB" id="7269512at2"/>
<evidence type="ECO:0000259" key="1">
    <source>
        <dbReference type="Pfam" id="PF02698"/>
    </source>
</evidence>
<evidence type="ECO:0000313" key="3">
    <source>
        <dbReference type="Proteomes" id="UP000305654"/>
    </source>
</evidence>
<dbReference type="PANTHER" id="PTHR30336:SF4">
    <property type="entry name" value="ENVELOPE BIOGENESIS FACTOR ELYC"/>
    <property type="match status" value="1"/>
</dbReference>
<sequence length="170" mass="18572">MVIFGAGLRPDGSPSPTLAGRVRAALALGRRLQGPLYIPTGGIGRHGPSEAAAMAAMLREHGVADHRIVREDTARDTLASVLACAAILRARDHRGPVYAASSAYHLPRCVLLLRLAGVAARPAPPPPMPASSRWRKRWYWRLREVPALPWDAMLMLLAIARRRSLRRLLS</sequence>
<dbReference type="Pfam" id="PF02698">
    <property type="entry name" value="DUF218"/>
    <property type="match status" value="1"/>
</dbReference>
<name>A0A5R9J7N5_9PROT</name>
<comment type="caution">
    <text evidence="2">The sequence shown here is derived from an EMBL/GenBank/DDBJ whole genome shotgun (WGS) entry which is preliminary data.</text>
</comment>
<dbReference type="EMBL" id="VCDI01000002">
    <property type="protein sequence ID" value="TLU73630.1"/>
    <property type="molecule type" value="Genomic_DNA"/>
</dbReference>